<comment type="subcellular location">
    <subcellularLocation>
        <location evidence="6">Cytoplasm</location>
    </subcellularLocation>
</comment>
<keyword evidence="2 6" id="KW-0145">Chemotaxis</keyword>
<reference evidence="11" key="1">
    <citation type="submission" date="2020-05" db="EMBL/GenBank/DDBJ databases">
        <authorList>
            <person name="Brown S."/>
            <person name="Huntemann M."/>
            <person name="Clum A."/>
            <person name="Spunde A."/>
            <person name="Palaniappan K."/>
            <person name="Ritter S."/>
            <person name="Mikhailova N."/>
            <person name="Chen I.-M."/>
            <person name="Stamatis D."/>
            <person name="Reddy T."/>
            <person name="O'Malley R."/>
            <person name="Daum C."/>
            <person name="Shapiro N."/>
            <person name="Ivanova N."/>
            <person name="Kyrpides N."/>
            <person name="Woyke T."/>
        </authorList>
    </citation>
    <scope>NUCLEOTIDE SEQUENCE</scope>
    <source>
        <strain evidence="11">DJ080</strain>
    </source>
</reference>
<dbReference type="PANTHER" id="PTHR42872">
    <property type="entry name" value="PROTEIN-GLUTAMATE METHYLESTERASE/PROTEIN-GLUTAMINE GLUTAMINASE"/>
    <property type="match status" value="1"/>
</dbReference>
<dbReference type="EC" id="3.5.1.44" evidence="6"/>
<comment type="PTM">
    <text evidence="6">Phosphorylated by CheA. Phosphorylation of the N-terminal regulatory domain activates the methylesterase activity.</text>
</comment>
<dbReference type="GO" id="GO:0005737">
    <property type="term" value="C:cytoplasm"/>
    <property type="evidence" value="ECO:0007669"/>
    <property type="project" value="UniProtKB-SubCell"/>
</dbReference>
<evidence type="ECO:0000256" key="6">
    <source>
        <dbReference type="HAMAP-Rule" id="MF_00099"/>
    </source>
</evidence>
<evidence type="ECO:0000256" key="8">
    <source>
        <dbReference type="PROSITE-ProRule" id="PRU00169"/>
    </source>
</evidence>
<feature type="active site" evidence="6 7">
    <location>
        <position position="190"/>
    </location>
</feature>
<comment type="domain">
    <text evidence="6">Contains a C-terminal catalytic domain, and an N-terminal region which modulates catalytic activity.</text>
</comment>
<dbReference type="InterPro" id="IPR011006">
    <property type="entry name" value="CheY-like_superfamily"/>
</dbReference>
<dbReference type="PIRSF" id="PIRSF000876">
    <property type="entry name" value="RR_chemtxs_CheB"/>
    <property type="match status" value="1"/>
</dbReference>
<keyword evidence="1 6" id="KW-0963">Cytoplasm</keyword>
<name>A0AAX0B879_CLOBE</name>
<feature type="domain" description="Response regulatory" evidence="9">
    <location>
        <begin position="5"/>
        <end position="123"/>
    </location>
</feature>
<dbReference type="InterPro" id="IPR001789">
    <property type="entry name" value="Sig_transdc_resp-reg_receiver"/>
</dbReference>
<dbReference type="InterPro" id="IPR035909">
    <property type="entry name" value="CheB_C"/>
</dbReference>
<comment type="catalytic activity">
    <reaction evidence="6">
        <text>L-glutaminyl-[protein] + H2O = L-glutamyl-[protein] + NH4(+)</text>
        <dbReference type="Rhea" id="RHEA:16441"/>
        <dbReference type="Rhea" id="RHEA-COMP:10207"/>
        <dbReference type="Rhea" id="RHEA-COMP:10208"/>
        <dbReference type="ChEBI" id="CHEBI:15377"/>
        <dbReference type="ChEBI" id="CHEBI:28938"/>
        <dbReference type="ChEBI" id="CHEBI:29973"/>
        <dbReference type="ChEBI" id="CHEBI:30011"/>
        <dbReference type="EC" id="3.5.1.44"/>
    </reaction>
</comment>
<evidence type="ECO:0000256" key="7">
    <source>
        <dbReference type="PROSITE-ProRule" id="PRU00050"/>
    </source>
</evidence>
<evidence type="ECO:0000259" key="9">
    <source>
        <dbReference type="PROSITE" id="PS50110"/>
    </source>
</evidence>
<dbReference type="GO" id="GO:0050568">
    <property type="term" value="F:protein-glutamine glutaminase activity"/>
    <property type="evidence" value="ECO:0007669"/>
    <property type="project" value="UniProtKB-UniRule"/>
</dbReference>
<evidence type="ECO:0000256" key="5">
    <source>
        <dbReference type="ARBA" id="ARBA00048267"/>
    </source>
</evidence>
<dbReference type="HAMAP" id="MF_00099">
    <property type="entry name" value="CheB_chemtxs"/>
    <property type="match status" value="1"/>
</dbReference>
<dbReference type="PROSITE" id="PS50110">
    <property type="entry name" value="RESPONSE_REGULATORY"/>
    <property type="match status" value="1"/>
</dbReference>
<dbReference type="Gene3D" id="3.40.50.2300">
    <property type="match status" value="1"/>
</dbReference>
<dbReference type="EC" id="3.1.1.61" evidence="6"/>
<comment type="caution">
    <text evidence="11">The sequence shown here is derived from an EMBL/GenBank/DDBJ whole genome shotgun (WGS) entry which is preliminary data.</text>
</comment>
<feature type="modified residue" description="4-aspartylphosphate" evidence="6 8">
    <location>
        <position position="56"/>
    </location>
</feature>
<keyword evidence="3 6" id="KW-0378">Hydrolase</keyword>
<dbReference type="GO" id="GO:0000156">
    <property type="term" value="F:phosphorelay response regulator activity"/>
    <property type="evidence" value="ECO:0007669"/>
    <property type="project" value="InterPro"/>
</dbReference>
<evidence type="ECO:0000313" key="12">
    <source>
        <dbReference type="Proteomes" id="UP001193748"/>
    </source>
</evidence>
<dbReference type="CDD" id="cd16432">
    <property type="entry name" value="CheB_Rec"/>
    <property type="match status" value="1"/>
</dbReference>
<proteinExistence type="inferred from homology"/>
<dbReference type="CDD" id="cd17541">
    <property type="entry name" value="REC_CheB-like"/>
    <property type="match status" value="1"/>
</dbReference>
<dbReference type="NCBIfam" id="NF001965">
    <property type="entry name" value="PRK00742.1"/>
    <property type="match status" value="1"/>
</dbReference>
<evidence type="ECO:0000313" key="11">
    <source>
        <dbReference type="EMBL" id="NRT91384.1"/>
    </source>
</evidence>
<protein>
    <recommendedName>
        <fullName evidence="6">Protein-glutamate methylesterase/protein-glutamine glutaminase</fullName>
        <ecNumber evidence="6">3.1.1.61</ecNumber>
        <ecNumber evidence="6">3.5.1.44</ecNumber>
    </recommendedName>
</protein>
<evidence type="ECO:0000256" key="2">
    <source>
        <dbReference type="ARBA" id="ARBA00022500"/>
    </source>
</evidence>
<dbReference type="RefSeq" id="WP_173711947.1">
    <property type="nucleotide sequence ID" value="NZ_JABSWW010000001.1"/>
</dbReference>
<evidence type="ECO:0000259" key="10">
    <source>
        <dbReference type="PROSITE" id="PS50122"/>
    </source>
</evidence>
<gene>
    <name evidence="6" type="primary">cheB</name>
    <name evidence="11" type="ORF">B0H41_005063</name>
</gene>
<comment type="function">
    <text evidence="4">May play the central regulatory role in sporulation. It may be an element of the effector pathway responsible for the activation of sporulation genes in response to nutritional stress. Spo0A may act in concert with spo0H (a sigma factor) to control the expression of some genes that are critical to the sporulation process.</text>
</comment>
<dbReference type="SMART" id="SM00448">
    <property type="entry name" value="REC"/>
    <property type="match status" value="1"/>
</dbReference>
<keyword evidence="6 8" id="KW-0597">Phosphoprotein</keyword>
<dbReference type="SUPFAM" id="SSF52172">
    <property type="entry name" value="CheY-like"/>
    <property type="match status" value="1"/>
</dbReference>
<accession>A0AAX0B879</accession>
<dbReference type="PANTHER" id="PTHR42872:SF6">
    <property type="entry name" value="PROTEIN-GLUTAMATE METHYLESTERASE_PROTEIN-GLUTAMINE GLUTAMINASE"/>
    <property type="match status" value="1"/>
</dbReference>
<dbReference type="Proteomes" id="UP001193748">
    <property type="component" value="Unassembled WGS sequence"/>
</dbReference>
<dbReference type="EMBL" id="JABSWW010000001">
    <property type="protein sequence ID" value="NRT91384.1"/>
    <property type="molecule type" value="Genomic_DNA"/>
</dbReference>
<feature type="active site" evidence="6 7">
    <location>
        <position position="217"/>
    </location>
</feature>
<evidence type="ECO:0000256" key="3">
    <source>
        <dbReference type="ARBA" id="ARBA00022801"/>
    </source>
</evidence>
<dbReference type="InterPro" id="IPR000673">
    <property type="entry name" value="Sig_transdc_resp-reg_Me-estase"/>
</dbReference>
<organism evidence="11 12">
    <name type="scientific">Clostridium beijerinckii</name>
    <name type="common">Clostridium MP</name>
    <dbReference type="NCBI Taxonomy" id="1520"/>
    <lineage>
        <taxon>Bacteria</taxon>
        <taxon>Bacillati</taxon>
        <taxon>Bacillota</taxon>
        <taxon>Clostridia</taxon>
        <taxon>Eubacteriales</taxon>
        <taxon>Clostridiaceae</taxon>
        <taxon>Clostridium</taxon>
    </lineage>
</organism>
<feature type="domain" description="CheB-type methylesterase" evidence="10">
    <location>
        <begin position="185"/>
        <end position="368"/>
    </location>
</feature>
<sequence length="368" mass="40325">MDKIKIIVVDDSAFMRKAISDMIESESNFEVVAKFRDGRELIEKVEKYNPDLITLDVHMRDLDGLATLKELKRLGKSYPVIMLSSSTTEGSELTLECLDNGAISFITKPSGSISLDIAKVKNNLIEQIRSITSNVNSRKKLTSLEPNKNSKITNSENGLNNPNIIKEKTIHRVNSIHKNKKIDAVVIGASTGGPKALQEVLTKLPENLGVPVFVVQHMPEGFTKVFSERLDKACKMKVIEAAEGMRISNDTIYIAKGGQHMIVGSNNLIHLNEEPPIWGVRPAVDKLFNSAVKVYRGNLISVILTGMGRDGADGTANIKDNGGITISEDKSTCTIYGMPKAAFETGKVDLVAPLNEIAENIVKIIKQL</sequence>
<dbReference type="Pfam" id="PF01339">
    <property type="entry name" value="CheB_methylest"/>
    <property type="match status" value="1"/>
</dbReference>
<dbReference type="PROSITE" id="PS50122">
    <property type="entry name" value="CHEB"/>
    <property type="match status" value="1"/>
</dbReference>
<dbReference type="GO" id="GO:0008984">
    <property type="term" value="F:protein-glutamate methylesterase activity"/>
    <property type="evidence" value="ECO:0007669"/>
    <property type="project" value="UniProtKB-UniRule"/>
</dbReference>
<comment type="similarity">
    <text evidence="6">Belongs to the CheB family.</text>
</comment>
<dbReference type="InterPro" id="IPR008248">
    <property type="entry name" value="CheB-like"/>
</dbReference>
<dbReference type="AlphaFoldDB" id="A0AAX0B879"/>
<evidence type="ECO:0000256" key="4">
    <source>
        <dbReference type="ARBA" id="ARBA00024867"/>
    </source>
</evidence>
<feature type="active site" evidence="6 7">
    <location>
        <position position="310"/>
    </location>
</feature>
<evidence type="ECO:0000256" key="1">
    <source>
        <dbReference type="ARBA" id="ARBA00022490"/>
    </source>
</evidence>
<dbReference type="Pfam" id="PF00072">
    <property type="entry name" value="Response_reg"/>
    <property type="match status" value="1"/>
</dbReference>
<comment type="function">
    <text evidence="6">Involved in chemotaxis. Part of a chemotaxis signal transduction system that modulates chemotaxis in response to various stimuli. Catalyzes the demethylation of specific methylglutamate residues introduced into the chemoreceptors (methyl-accepting chemotaxis proteins or MCP) by CheR. Also mediates the irreversible deamidation of specific glutamine residues to glutamic acid.</text>
</comment>
<reference evidence="11" key="2">
    <citation type="journal article" date="2022" name="Nat. Biotechnol.">
        <title>Carbon-negative production of acetone and isopropanol by gas fermentation at industrial pilot scale.</title>
        <authorList>
            <person name="Liew F.E."/>
            <person name="Nogle R."/>
            <person name="Abdalla T."/>
            <person name="Rasor B.J."/>
            <person name="Canter C."/>
            <person name="Jensen R.O."/>
            <person name="Wang L."/>
            <person name="Strutz J."/>
            <person name="Chirania P."/>
            <person name="De Tissera S."/>
            <person name="Mueller A.P."/>
            <person name="Ruan Z."/>
            <person name="Gao A."/>
            <person name="Tran L."/>
            <person name="Engle N.L."/>
            <person name="Bromley J.C."/>
            <person name="Daniell J."/>
            <person name="Conrado R."/>
            <person name="Tschaplinski T.J."/>
            <person name="Giannone R.J."/>
            <person name="Hettich R.L."/>
            <person name="Karim A.S."/>
            <person name="Simpson S.D."/>
            <person name="Brown S.D."/>
            <person name="Leang C."/>
            <person name="Jewett M.C."/>
            <person name="Kopke M."/>
        </authorList>
    </citation>
    <scope>NUCLEOTIDE SEQUENCE</scope>
    <source>
        <strain evidence="11">DJ080</strain>
    </source>
</reference>
<dbReference type="Gene3D" id="3.40.50.180">
    <property type="entry name" value="Methylesterase CheB, C-terminal domain"/>
    <property type="match status" value="1"/>
</dbReference>
<comment type="catalytic activity">
    <reaction evidence="5 6">
        <text>[protein]-L-glutamate 5-O-methyl ester + H2O = L-glutamyl-[protein] + methanol + H(+)</text>
        <dbReference type="Rhea" id="RHEA:23236"/>
        <dbReference type="Rhea" id="RHEA-COMP:10208"/>
        <dbReference type="Rhea" id="RHEA-COMP:10311"/>
        <dbReference type="ChEBI" id="CHEBI:15377"/>
        <dbReference type="ChEBI" id="CHEBI:15378"/>
        <dbReference type="ChEBI" id="CHEBI:17790"/>
        <dbReference type="ChEBI" id="CHEBI:29973"/>
        <dbReference type="ChEBI" id="CHEBI:82795"/>
        <dbReference type="EC" id="3.1.1.61"/>
    </reaction>
</comment>
<dbReference type="SUPFAM" id="SSF52738">
    <property type="entry name" value="Methylesterase CheB, C-terminal domain"/>
    <property type="match status" value="1"/>
</dbReference>
<dbReference type="GO" id="GO:0006935">
    <property type="term" value="P:chemotaxis"/>
    <property type="evidence" value="ECO:0007669"/>
    <property type="project" value="UniProtKB-UniRule"/>
</dbReference>